<evidence type="ECO:0000256" key="3">
    <source>
        <dbReference type="SAM" id="MobiDB-lite"/>
    </source>
</evidence>
<evidence type="ECO:0000256" key="1">
    <source>
        <dbReference type="ARBA" id="ARBA00004123"/>
    </source>
</evidence>
<proteinExistence type="predicted"/>
<dbReference type="EMBL" id="JAPDRK010000002">
    <property type="protein sequence ID" value="KAJ9615212.1"/>
    <property type="molecule type" value="Genomic_DNA"/>
</dbReference>
<dbReference type="Proteomes" id="UP001172673">
    <property type="component" value="Unassembled WGS sequence"/>
</dbReference>
<evidence type="ECO:0000313" key="5">
    <source>
        <dbReference type="EMBL" id="KAJ9615212.1"/>
    </source>
</evidence>
<dbReference type="PANTHER" id="PTHR40621:SF6">
    <property type="entry name" value="AP-1-LIKE TRANSCRIPTION FACTOR YAP1-RELATED"/>
    <property type="match status" value="1"/>
</dbReference>
<name>A0AA38XKL1_9EURO</name>
<reference evidence="5" key="1">
    <citation type="submission" date="2022-10" db="EMBL/GenBank/DDBJ databases">
        <title>Culturing micro-colonial fungi from biological soil crusts in the Mojave desert and describing Neophaeococcomyces mojavensis, and introducing the new genera and species Taxawa tesnikishii.</title>
        <authorList>
            <person name="Kurbessoian T."/>
            <person name="Stajich J.E."/>
        </authorList>
    </citation>
    <scope>NUCLEOTIDE SEQUENCE</scope>
    <source>
        <strain evidence="5">TK_41</strain>
    </source>
</reference>
<accession>A0AA38XKL1</accession>
<protein>
    <recommendedName>
        <fullName evidence="4">BZIP domain-containing protein</fullName>
    </recommendedName>
</protein>
<evidence type="ECO:0000259" key="4">
    <source>
        <dbReference type="PROSITE" id="PS00036"/>
    </source>
</evidence>
<comment type="subcellular location">
    <subcellularLocation>
        <location evidence="1">Nucleus</location>
    </subcellularLocation>
</comment>
<evidence type="ECO:0000313" key="6">
    <source>
        <dbReference type="Proteomes" id="UP001172673"/>
    </source>
</evidence>
<keyword evidence="2" id="KW-0539">Nucleus</keyword>
<feature type="region of interest" description="Disordered" evidence="3">
    <location>
        <begin position="71"/>
        <end position="110"/>
    </location>
</feature>
<feature type="compositionally biased region" description="Polar residues" evidence="3">
    <location>
        <begin position="71"/>
        <end position="81"/>
    </location>
</feature>
<evidence type="ECO:0000256" key="2">
    <source>
        <dbReference type="ARBA" id="ARBA00023242"/>
    </source>
</evidence>
<dbReference type="Gene3D" id="1.20.5.170">
    <property type="match status" value="1"/>
</dbReference>
<dbReference type="GO" id="GO:0001228">
    <property type="term" value="F:DNA-binding transcription activator activity, RNA polymerase II-specific"/>
    <property type="evidence" value="ECO:0007669"/>
    <property type="project" value="TreeGrafter"/>
</dbReference>
<dbReference type="SMART" id="SM00338">
    <property type="entry name" value="BRLZ"/>
    <property type="match status" value="1"/>
</dbReference>
<keyword evidence="6" id="KW-1185">Reference proteome</keyword>
<organism evidence="5 6">
    <name type="scientific">Cladophialophora chaetospira</name>
    <dbReference type="NCBI Taxonomy" id="386627"/>
    <lineage>
        <taxon>Eukaryota</taxon>
        <taxon>Fungi</taxon>
        <taxon>Dikarya</taxon>
        <taxon>Ascomycota</taxon>
        <taxon>Pezizomycotina</taxon>
        <taxon>Eurotiomycetes</taxon>
        <taxon>Chaetothyriomycetidae</taxon>
        <taxon>Chaetothyriales</taxon>
        <taxon>Herpotrichiellaceae</taxon>
        <taxon>Cladophialophora</taxon>
    </lineage>
</organism>
<feature type="domain" description="BZIP" evidence="4">
    <location>
        <begin position="94"/>
        <end position="109"/>
    </location>
</feature>
<dbReference type="GO" id="GO:0000976">
    <property type="term" value="F:transcription cis-regulatory region binding"/>
    <property type="evidence" value="ECO:0007669"/>
    <property type="project" value="InterPro"/>
</dbReference>
<dbReference type="PANTHER" id="PTHR40621">
    <property type="entry name" value="TRANSCRIPTION FACTOR KAPC-RELATED"/>
    <property type="match status" value="1"/>
</dbReference>
<dbReference type="CDD" id="cd14688">
    <property type="entry name" value="bZIP_YAP"/>
    <property type="match status" value="1"/>
</dbReference>
<dbReference type="InterPro" id="IPR050936">
    <property type="entry name" value="AP-1-like"/>
</dbReference>
<comment type="caution">
    <text evidence="5">The sequence shown here is derived from an EMBL/GenBank/DDBJ whole genome shotgun (WGS) entry which is preliminary data.</text>
</comment>
<dbReference type="GO" id="GO:0090575">
    <property type="term" value="C:RNA polymerase II transcription regulator complex"/>
    <property type="evidence" value="ECO:0007669"/>
    <property type="project" value="TreeGrafter"/>
</dbReference>
<dbReference type="PROSITE" id="PS00036">
    <property type="entry name" value="BZIP_BASIC"/>
    <property type="match status" value="1"/>
</dbReference>
<dbReference type="AlphaFoldDB" id="A0AA38XKL1"/>
<sequence>MNVPLKVNGLHGPSFDASGMYFEDIEEFDDFNRIDNLDQQQAISLYMHNMSREGSVSVGEGGLFDDVAISSTDQPATSASTDSERSADASTKMRRRAQNRASQRAFRERKERHLRGLKATLETLGDEHRRLLGSYSQQSEAVMTLKGRIAELNAQIAAYSVRPAQQQLGFFSQSQNGCQPEFDQFDAFSFHSKPSNSPDNIFWQGQGCGDVARVDMFKLPASDNLTEFEDLLNLP</sequence>
<dbReference type="InterPro" id="IPR004827">
    <property type="entry name" value="bZIP"/>
</dbReference>
<dbReference type="InterPro" id="IPR046347">
    <property type="entry name" value="bZIP_sf"/>
</dbReference>
<dbReference type="SUPFAM" id="SSF57959">
    <property type="entry name" value="Leucine zipper domain"/>
    <property type="match status" value="1"/>
</dbReference>
<gene>
    <name evidence="5" type="ORF">H2200_001286</name>
</gene>